<dbReference type="EMBL" id="DS270914">
    <property type="protein sequence ID" value="EFO98003.1"/>
    <property type="molecule type" value="Genomic_DNA"/>
</dbReference>
<evidence type="ECO:0000313" key="3">
    <source>
        <dbReference type="Proteomes" id="UP000008281"/>
    </source>
</evidence>
<keyword evidence="3" id="KW-1185">Reference proteome</keyword>
<feature type="compositionally biased region" description="Low complexity" evidence="1">
    <location>
        <begin position="72"/>
        <end position="91"/>
    </location>
</feature>
<dbReference type="InParanoid" id="E3NVD5"/>
<evidence type="ECO:0000313" key="2">
    <source>
        <dbReference type="EMBL" id="EFO98003.1"/>
    </source>
</evidence>
<organism evidence="3">
    <name type="scientific">Caenorhabditis remanei</name>
    <name type="common">Caenorhabditis vulgaris</name>
    <dbReference type="NCBI Taxonomy" id="31234"/>
    <lineage>
        <taxon>Eukaryota</taxon>
        <taxon>Metazoa</taxon>
        <taxon>Ecdysozoa</taxon>
        <taxon>Nematoda</taxon>
        <taxon>Chromadorea</taxon>
        <taxon>Rhabditida</taxon>
        <taxon>Rhabditina</taxon>
        <taxon>Rhabditomorpha</taxon>
        <taxon>Rhabditoidea</taxon>
        <taxon>Rhabditidae</taxon>
        <taxon>Peloderinae</taxon>
        <taxon>Caenorhabditis</taxon>
    </lineage>
</organism>
<sequence>MPPPRSRASRDSSSGRRGTATSPRPRRSRTLSRRWAKRPSRTTRSGATQRRRPATLRRARSTGSSPRRAVIPGRWRSSRPTTSSRWSSSPARRTRSSRPPPGRSGWPGSNAAGTRQPRSGSVIPSGAASFRRPGACEPGPTPAARPRSRRSRRCGPWPC</sequence>
<dbReference type="Proteomes" id="UP000008281">
    <property type="component" value="Unassembled WGS sequence"/>
</dbReference>
<feature type="region of interest" description="Disordered" evidence="1">
    <location>
        <begin position="1"/>
        <end position="159"/>
    </location>
</feature>
<reference evidence="2" key="1">
    <citation type="submission" date="2007-07" db="EMBL/GenBank/DDBJ databases">
        <title>PCAP assembly of the Caenorhabditis remanei genome.</title>
        <authorList>
            <consortium name="The Caenorhabditis remanei Sequencing Consortium"/>
            <person name="Wilson R.K."/>
        </authorList>
    </citation>
    <scope>NUCLEOTIDE SEQUENCE [LARGE SCALE GENOMIC DNA]</scope>
    <source>
        <strain evidence="2">PB4641</strain>
    </source>
</reference>
<dbReference type="HOGENOM" id="CLU_1662439_0_0_1"/>
<protein>
    <submittedName>
        <fullName evidence="2">Uncharacterized protein</fullName>
    </submittedName>
</protein>
<gene>
    <name evidence="2" type="ORF">CRE_16586</name>
</gene>
<feature type="compositionally biased region" description="Basic residues" evidence="1">
    <location>
        <begin position="49"/>
        <end position="60"/>
    </location>
</feature>
<dbReference type="AlphaFoldDB" id="E3NVD5"/>
<evidence type="ECO:0000256" key="1">
    <source>
        <dbReference type="SAM" id="MobiDB-lite"/>
    </source>
</evidence>
<name>E3NVD5_CAERE</name>
<proteinExistence type="predicted"/>
<accession>E3NVD5</accession>
<feature type="compositionally biased region" description="Basic residues" evidence="1">
    <location>
        <begin position="24"/>
        <end position="41"/>
    </location>
</feature>